<dbReference type="InterPro" id="IPR051531">
    <property type="entry name" value="N-acetyltransferase"/>
</dbReference>
<accession>A0ABD5QCC3</accession>
<reference evidence="2 3" key="1">
    <citation type="journal article" date="2019" name="Int. J. Syst. Evol. Microbiol.">
        <title>The Global Catalogue of Microorganisms (GCM) 10K type strain sequencing project: providing services to taxonomists for standard genome sequencing and annotation.</title>
        <authorList>
            <consortium name="The Broad Institute Genomics Platform"/>
            <consortium name="The Broad Institute Genome Sequencing Center for Infectious Disease"/>
            <person name="Wu L."/>
            <person name="Ma J."/>
        </authorList>
    </citation>
    <scope>NUCLEOTIDE SEQUENCE [LARGE SCALE GENOMIC DNA]</scope>
    <source>
        <strain evidence="2 3">CGMCC 1.15824</strain>
    </source>
</reference>
<keyword evidence="2" id="KW-0808">Transferase</keyword>
<dbReference type="AlphaFoldDB" id="A0ABD5QCC3"/>
<evidence type="ECO:0000313" key="2">
    <source>
        <dbReference type="EMBL" id="MFC4987401.1"/>
    </source>
</evidence>
<keyword evidence="2" id="KW-0012">Acyltransferase</keyword>
<keyword evidence="3" id="KW-1185">Reference proteome</keyword>
<proteinExistence type="predicted"/>
<protein>
    <submittedName>
        <fullName evidence="2">GNAT family N-acetyltransferase</fullName>
        <ecNumber evidence="2">2.3.-.-</ecNumber>
    </submittedName>
</protein>
<dbReference type="EMBL" id="JBHSJG010000024">
    <property type="protein sequence ID" value="MFC4987401.1"/>
    <property type="molecule type" value="Genomic_DNA"/>
</dbReference>
<dbReference type="Proteomes" id="UP001595925">
    <property type="component" value="Unassembled WGS sequence"/>
</dbReference>
<sequence>MSLFPPTIETERLVFKRLSSDTVDLQKLFHICSADPAINQITRYMPWDPHQTLHETQEFVEWCESGWDNCDQAAYVIRPADGEDGAGQIAGITRLECEWERQSAMFELWLRKRFWGRGYSSERAAVLMGLAFERLDLDLIHVNHEDGNERSKMAIRKYVKAHGGQYDGLLKNWGPRDRKVVDAHRYTVTQRQYREATT</sequence>
<evidence type="ECO:0000259" key="1">
    <source>
        <dbReference type="PROSITE" id="PS51186"/>
    </source>
</evidence>
<name>A0ABD5QCC3_9EURY</name>
<dbReference type="InterPro" id="IPR000182">
    <property type="entry name" value="GNAT_dom"/>
</dbReference>
<dbReference type="RefSeq" id="WP_224829730.1">
    <property type="nucleotide sequence ID" value="NZ_JAIVEF010000025.1"/>
</dbReference>
<dbReference type="Gene3D" id="3.40.630.30">
    <property type="match status" value="1"/>
</dbReference>
<dbReference type="PANTHER" id="PTHR43792">
    <property type="entry name" value="GNAT FAMILY, PUTATIVE (AFU_ORTHOLOGUE AFUA_3G00765)-RELATED-RELATED"/>
    <property type="match status" value="1"/>
</dbReference>
<dbReference type="EC" id="2.3.-.-" evidence="2"/>
<evidence type="ECO:0000313" key="3">
    <source>
        <dbReference type="Proteomes" id="UP001595925"/>
    </source>
</evidence>
<organism evidence="2 3">
    <name type="scientific">Saliphagus infecundisoli</name>
    <dbReference type="NCBI Taxonomy" id="1849069"/>
    <lineage>
        <taxon>Archaea</taxon>
        <taxon>Methanobacteriati</taxon>
        <taxon>Methanobacteriota</taxon>
        <taxon>Stenosarchaea group</taxon>
        <taxon>Halobacteria</taxon>
        <taxon>Halobacteriales</taxon>
        <taxon>Natrialbaceae</taxon>
        <taxon>Saliphagus</taxon>
    </lineage>
</organism>
<dbReference type="SUPFAM" id="SSF55729">
    <property type="entry name" value="Acyl-CoA N-acyltransferases (Nat)"/>
    <property type="match status" value="1"/>
</dbReference>
<dbReference type="InterPro" id="IPR016181">
    <property type="entry name" value="Acyl_CoA_acyltransferase"/>
</dbReference>
<feature type="domain" description="N-acetyltransferase" evidence="1">
    <location>
        <begin position="23"/>
        <end position="187"/>
    </location>
</feature>
<dbReference type="Pfam" id="PF13302">
    <property type="entry name" value="Acetyltransf_3"/>
    <property type="match status" value="1"/>
</dbReference>
<dbReference type="PROSITE" id="PS51186">
    <property type="entry name" value="GNAT"/>
    <property type="match status" value="1"/>
</dbReference>
<gene>
    <name evidence="2" type="ORF">ACFPFO_06425</name>
</gene>
<dbReference type="GO" id="GO:0016746">
    <property type="term" value="F:acyltransferase activity"/>
    <property type="evidence" value="ECO:0007669"/>
    <property type="project" value="UniProtKB-KW"/>
</dbReference>
<comment type="caution">
    <text evidence="2">The sequence shown here is derived from an EMBL/GenBank/DDBJ whole genome shotgun (WGS) entry which is preliminary data.</text>
</comment>